<sequence length="125" mass="13534">MDDITAPSRADRVRLYLDTLRVRMDPEEFRVLGRLLRGAVASLAAPEAEYVIEVGEADRALLTPQVREELLAVLSIVATGTLEHQLVDLGDGALTVLDTAAANSPEAVGRMREWAARQRAGRVAG</sequence>
<accession>A0ABN2Y836</accession>
<evidence type="ECO:0000313" key="1">
    <source>
        <dbReference type="EMBL" id="GAA2123337.1"/>
    </source>
</evidence>
<comment type="caution">
    <text evidence="1">The sequence shown here is derived from an EMBL/GenBank/DDBJ whole genome shotgun (WGS) entry which is preliminary data.</text>
</comment>
<name>A0ABN2Y836_9ACTN</name>
<evidence type="ECO:0000313" key="2">
    <source>
        <dbReference type="Proteomes" id="UP001500897"/>
    </source>
</evidence>
<dbReference type="EMBL" id="BAAANS010000092">
    <property type="protein sequence ID" value="GAA2123337.1"/>
    <property type="molecule type" value="Genomic_DNA"/>
</dbReference>
<dbReference type="RefSeq" id="WP_344558850.1">
    <property type="nucleotide sequence ID" value="NZ_BAAANS010000092.1"/>
</dbReference>
<proteinExistence type="predicted"/>
<dbReference type="Proteomes" id="UP001500897">
    <property type="component" value="Unassembled WGS sequence"/>
</dbReference>
<reference evidence="1 2" key="1">
    <citation type="journal article" date="2019" name="Int. J. Syst. Evol. Microbiol.">
        <title>The Global Catalogue of Microorganisms (GCM) 10K type strain sequencing project: providing services to taxonomists for standard genome sequencing and annotation.</title>
        <authorList>
            <consortium name="The Broad Institute Genomics Platform"/>
            <consortium name="The Broad Institute Genome Sequencing Center for Infectious Disease"/>
            <person name="Wu L."/>
            <person name="Ma J."/>
        </authorList>
    </citation>
    <scope>NUCLEOTIDE SEQUENCE [LARGE SCALE GENOMIC DNA]</scope>
    <source>
        <strain evidence="1 2">JCM 14559</strain>
    </source>
</reference>
<gene>
    <name evidence="1" type="ORF">GCM10009759_74370</name>
</gene>
<keyword evidence="2" id="KW-1185">Reference proteome</keyword>
<protein>
    <submittedName>
        <fullName evidence="1">Uncharacterized protein</fullName>
    </submittedName>
</protein>
<organism evidence="1 2">
    <name type="scientific">Kitasatospora saccharophila</name>
    <dbReference type="NCBI Taxonomy" id="407973"/>
    <lineage>
        <taxon>Bacteria</taxon>
        <taxon>Bacillati</taxon>
        <taxon>Actinomycetota</taxon>
        <taxon>Actinomycetes</taxon>
        <taxon>Kitasatosporales</taxon>
        <taxon>Streptomycetaceae</taxon>
        <taxon>Kitasatospora</taxon>
    </lineage>
</organism>